<proteinExistence type="predicted"/>
<dbReference type="Proteomes" id="UP000784294">
    <property type="component" value="Unassembled WGS sequence"/>
</dbReference>
<keyword evidence="2" id="KW-1185">Reference proteome</keyword>
<name>A0A448X9I5_9PLAT</name>
<evidence type="ECO:0000313" key="1">
    <source>
        <dbReference type="EMBL" id="VEL31605.1"/>
    </source>
</evidence>
<accession>A0A448X9I5</accession>
<protein>
    <submittedName>
        <fullName evidence="1">Uncharacterized protein</fullName>
    </submittedName>
</protein>
<evidence type="ECO:0000313" key="2">
    <source>
        <dbReference type="Proteomes" id="UP000784294"/>
    </source>
</evidence>
<gene>
    <name evidence="1" type="ORF">PXEA_LOCUS25045</name>
</gene>
<dbReference type="AlphaFoldDB" id="A0A448X9I5"/>
<dbReference type="EMBL" id="CAAALY010124491">
    <property type="protein sequence ID" value="VEL31605.1"/>
    <property type="molecule type" value="Genomic_DNA"/>
</dbReference>
<reference evidence="1" key="1">
    <citation type="submission" date="2018-11" db="EMBL/GenBank/DDBJ databases">
        <authorList>
            <consortium name="Pathogen Informatics"/>
        </authorList>
    </citation>
    <scope>NUCLEOTIDE SEQUENCE</scope>
</reference>
<organism evidence="1 2">
    <name type="scientific">Protopolystoma xenopodis</name>
    <dbReference type="NCBI Taxonomy" id="117903"/>
    <lineage>
        <taxon>Eukaryota</taxon>
        <taxon>Metazoa</taxon>
        <taxon>Spiralia</taxon>
        <taxon>Lophotrochozoa</taxon>
        <taxon>Platyhelminthes</taxon>
        <taxon>Monogenea</taxon>
        <taxon>Polyopisthocotylea</taxon>
        <taxon>Polystomatidea</taxon>
        <taxon>Polystomatidae</taxon>
        <taxon>Protopolystoma</taxon>
    </lineage>
</organism>
<sequence length="91" mass="9971">MDQLIAEVVETHFFFTNPQTTGIIRPGVASSTCPAAVRITRPVLVTLTTCRLAIQTDAFAWLCLPARRRGMCTGSGCRNCLPSTSTVRIDW</sequence>
<comment type="caution">
    <text evidence="1">The sequence shown here is derived from an EMBL/GenBank/DDBJ whole genome shotgun (WGS) entry which is preliminary data.</text>
</comment>